<protein>
    <recommendedName>
        <fullName evidence="1">Heterokaryon incompatibility domain-containing protein</fullName>
    </recommendedName>
</protein>
<dbReference type="Proteomes" id="UP001271007">
    <property type="component" value="Unassembled WGS sequence"/>
</dbReference>
<dbReference type="PANTHER" id="PTHR33112">
    <property type="entry name" value="DOMAIN PROTEIN, PUTATIVE-RELATED"/>
    <property type="match status" value="1"/>
</dbReference>
<organism evidence="2 3">
    <name type="scientific">Extremus antarcticus</name>
    <dbReference type="NCBI Taxonomy" id="702011"/>
    <lineage>
        <taxon>Eukaryota</taxon>
        <taxon>Fungi</taxon>
        <taxon>Dikarya</taxon>
        <taxon>Ascomycota</taxon>
        <taxon>Pezizomycotina</taxon>
        <taxon>Dothideomycetes</taxon>
        <taxon>Dothideomycetidae</taxon>
        <taxon>Mycosphaerellales</taxon>
        <taxon>Extremaceae</taxon>
        <taxon>Extremus</taxon>
    </lineage>
</organism>
<gene>
    <name evidence="2" type="ORF">LTR09_010755</name>
</gene>
<dbReference type="AlphaFoldDB" id="A0AAJ0D7B5"/>
<name>A0AAJ0D7B5_9PEZI</name>
<sequence>MPSQPQRFRANQRCFKVVHEATPGIARLGVFTSYTHRTAMEPAEAEMPDDGQQLEGEERERALELAKEVYDEMRMFVEIPQGLVNQVYRHGLIPRKAGKDGYTRMKGSCRYHKDERTHTDDGHLIVHKDGFNAQPHVCQPMVHPPSGYVGEYRGENDMQYLARTNLAALASSANVCRFCAIIYQGAYNSKDDWIEQWAEHSWADTFSTGEEILTLYEDRPWLEQFKDEIEGRTSIGEPNVLVVLAFPKDGSLLSVRLQLPPWPPLVKAKPQRHESASPMNRSLAKLEFFAEAEQPSQWTSFLPIPMPHLRMYEDNALQRLGDWLDNCRLNHPACEDQMDGHLPKRLLKTNLMEPTDDEGQYRKYHGSAQRTDLARARRTAAATDRRLRSPSLRVCRSQPQLVYIAPFAHDSRDPQTAPGQNPTRHALSQCLLDAVFMTHFLGFEYVWIDALCIIQNDTADWEEDAPRP</sequence>
<comment type="caution">
    <text evidence="2">The sequence shown here is derived from an EMBL/GenBank/DDBJ whole genome shotgun (WGS) entry which is preliminary data.</text>
</comment>
<dbReference type="PANTHER" id="PTHR33112:SF16">
    <property type="entry name" value="HETEROKARYON INCOMPATIBILITY DOMAIN-CONTAINING PROTEIN"/>
    <property type="match status" value="1"/>
</dbReference>
<dbReference type="InterPro" id="IPR010730">
    <property type="entry name" value="HET"/>
</dbReference>
<proteinExistence type="predicted"/>
<evidence type="ECO:0000313" key="2">
    <source>
        <dbReference type="EMBL" id="KAK3047930.1"/>
    </source>
</evidence>
<reference evidence="2" key="1">
    <citation type="submission" date="2023-04" db="EMBL/GenBank/DDBJ databases">
        <title>Black Yeasts Isolated from many extreme environments.</title>
        <authorList>
            <person name="Coleine C."/>
            <person name="Stajich J.E."/>
            <person name="Selbmann L."/>
        </authorList>
    </citation>
    <scope>NUCLEOTIDE SEQUENCE</scope>
    <source>
        <strain evidence="2">CCFEE 5312</strain>
    </source>
</reference>
<evidence type="ECO:0000313" key="3">
    <source>
        <dbReference type="Proteomes" id="UP001271007"/>
    </source>
</evidence>
<feature type="domain" description="Heterokaryon incompatibility" evidence="1">
    <location>
        <begin position="423"/>
        <end position="465"/>
    </location>
</feature>
<evidence type="ECO:0000259" key="1">
    <source>
        <dbReference type="Pfam" id="PF06985"/>
    </source>
</evidence>
<keyword evidence="3" id="KW-1185">Reference proteome</keyword>
<accession>A0AAJ0D7B5</accession>
<dbReference type="EMBL" id="JAWDJX010000055">
    <property type="protein sequence ID" value="KAK3047930.1"/>
    <property type="molecule type" value="Genomic_DNA"/>
</dbReference>
<dbReference type="Pfam" id="PF06985">
    <property type="entry name" value="HET"/>
    <property type="match status" value="1"/>
</dbReference>